<keyword evidence="5" id="KW-1185">Reference proteome</keyword>
<evidence type="ECO:0000259" key="3">
    <source>
        <dbReference type="PROSITE" id="PS51371"/>
    </source>
</evidence>
<organism evidence="4 5">
    <name type="scientific">Microbulbifer bruguierae</name>
    <dbReference type="NCBI Taxonomy" id="3029061"/>
    <lineage>
        <taxon>Bacteria</taxon>
        <taxon>Pseudomonadati</taxon>
        <taxon>Pseudomonadota</taxon>
        <taxon>Gammaproteobacteria</taxon>
        <taxon>Cellvibrionales</taxon>
        <taxon>Microbulbiferaceae</taxon>
        <taxon>Microbulbifer</taxon>
    </lineage>
</organism>
<evidence type="ECO:0000313" key="4">
    <source>
        <dbReference type="EMBL" id="WGL16136.1"/>
    </source>
</evidence>
<gene>
    <name evidence="4" type="ORF">PVT68_15350</name>
</gene>
<evidence type="ECO:0000313" key="5">
    <source>
        <dbReference type="Proteomes" id="UP001236500"/>
    </source>
</evidence>
<dbReference type="EMBL" id="CP118605">
    <property type="protein sequence ID" value="WGL16136.1"/>
    <property type="molecule type" value="Genomic_DNA"/>
</dbReference>
<dbReference type="SUPFAM" id="SSF54631">
    <property type="entry name" value="CBS-domain pair"/>
    <property type="match status" value="1"/>
</dbReference>
<evidence type="ECO:0000256" key="2">
    <source>
        <dbReference type="PROSITE-ProRule" id="PRU00703"/>
    </source>
</evidence>
<dbReference type="RefSeq" id="WP_280319498.1">
    <property type="nucleotide sequence ID" value="NZ_CP118605.1"/>
</dbReference>
<dbReference type="Pfam" id="PF00571">
    <property type="entry name" value="CBS"/>
    <property type="match status" value="2"/>
</dbReference>
<dbReference type="PROSITE" id="PS51371">
    <property type="entry name" value="CBS"/>
    <property type="match status" value="2"/>
</dbReference>
<reference evidence="4 5" key="1">
    <citation type="submission" date="2023-02" db="EMBL/GenBank/DDBJ databases">
        <title>Description and genomic characterization of Microbulbifer bruguierae sp. nov., isolated from the sediment of mangrove plant Bruguiera sexangula.</title>
        <authorList>
            <person name="Long M."/>
        </authorList>
    </citation>
    <scope>NUCLEOTIDE SEQUENCE [LARGE SCALE GENOMIC DNA]</scope>
    <source>
        <strain evidence="4 5">H12</strain>
    </source>
</reference>
<proteinExistence type="predicted"/>
<feature type="domain" description="CBS" evidence="3">
    <location>
        <begin position="72"/>
        <end position="130"/>
    </location>
</feature>
<dbReference type="InterPro" id="IPR000644">
    <property type="entry name" value="CBS_dom"/>
</dbReference>
<dbReference type="Proteomes" id="UP001236500">
    <property type="component" value="Chromosome"/>
</dbReference>
<sequence length="138" mass="15540">MKVEQAMHRGVTWCAPDTPLTEVAKLLRDHDVGAIPVGKNDRLIGMVTDRDIVCRAIAEGQDLKNLCARDVMTEDIEYCYADENMEQAIEHMELMQIRRMPVIDGARRMIGMLSMGDISHSMNDESCHRYAAAVSAHH</sequence>
<dbReference type="Gene3D" id="3.10.580.10">
    <property type="entry name" value="CBS-domain"/>
    <property type="match status" value="1"/>
</dbReference>
<dbReference type="InterPro" id="IPR046342">
    <property type="entry name" value="CBS_dom_sf"/>
</dbReference>
<accession>A0ABY8NB31</accession>
<keyword evidence="1 2" id="KW-0129">CBS domain</keyword>
<feature type="domain" description="CBS" evidence="3">
    <location>
        <begin position="7"/>
        <end position="63"/>
    </location>
</feature>
<evidence type="ECO:0000256" key="1">
    <source>
        <dbReference type="ARBA" id="ARBA00023122"/>
    </source>
</evidence>
<protein>
    <submittedName>
        <fullName evidence="4">CBS domain-containing protein</fullName>
    </submittedName>
</protein>
<name>A0ABY8NB31_9GAMM</name>
<dbReference type="InterPro" id="IPR051257">
    <property type="entry name" value="Diverse_CBS-Domain"/>
</dbReference>
<dbReference type="PANTHER" id="PTHR43080:SF2">
    <property type="entry name" value="CBS DOMAIN-CONTAINING PROTEIN"/>
    <property type="match status" value="1"/>
</dbReference>
<dbReference type="CDD" id="cd04622">
    <property type="entry name" value="CBS_pair_HRP1_like"/>
    <property type="match status" value="1"/>
</dbReference>
<dbReference type="SMART" id="SM00116">
    <property type="entry name" value="CBS"/>
    <property type="match status" value="2"/>
</dbReference>
<dbReference type="PANTHER" id="PTHR43080">
    <property type="entry name" value="CBS DOMAIN-CONTAINING PROTEIN CBSX3, MITOCHONDRIAL"/>
    <property type="match status" value="1"/>
</dbReference>